<proteinExistence type="predicted"/>
<evidence type="ECO:0000313" key="2">
    <source>
        <dbReference type="Proteomes" id="UP000010366"/>
    </source>
</evidence>
<accession>K9UEY2</accession>
<dbReference type="eggNOG" id="ENOG502ZR3S">
    <property type="taxonomic scope" value="Bacteria"/>
</dbReference>
<protein>
    <submittedName>
        <fullName evidence="1">Uncharacterized protein</fullName>
    </submittedName>
</protein>
<dbReference type="AlphaFoldDB" id="K9UEY2"/>
<dbReference type="EMBL" id="CP003600">
    <property type="protein sequence ID" value="AFY93208.1"/>
    <property type="molecule type" value="Genomic_DNA"/>
</dbReference>
<name>K9UEY2_CHAP6</name>
<reference evidence="1 2" key="1">
    <citation type="submission" date="2012-05" db="EMBL/GenBank/DDBJ databases">
        <title>Finished chromosome of genome of Chamaesiphon sp. PCC 6605.</title>
        <authorList>
            <consortium name="US DOE Joint Genome Institute"/>
            <person name="Gugger M."/>
            <person name="Coursin T."/>
            <person name="Rippka R."/>
            <person name="Tandeau De Marsac N."/>
            <person name="Huntemann M."/>
            <person name="Wei C.-L."/>
            <person name="Han J."/>
            <person name="Detter J.C."/>
            <person name="Han C."/>
            <person name="Tapia R."/>
            <person name="Chen A."/>
            <person name="Kyrpides N."/>
            <person name="Mavromatis K."/>
            <person name="Markowitz V."/>
            <person name="Szeto E."/>
            <person name="Ivanova N."/>
            <person name="Pagani I."/>
            <person name="Pati A."/>
            <person name="Goodwin L."/>
            <person name="Nordberg H.P."/>
            <person name="Cantor M.N."/>
            <person name="Hua S.X."/>
            <person name="Woyke T."/>
            <person name="Kerfeld C.A."/>
        </authorList>
    </citation>
    <scope>NUCLEOTIDE SEQUENCE [LARGE SCALE GENOMIC DNA]</scope>
    <source>
        <strain evidence="2">ATCC 27169 / PCC 6605</strain>
    </source>
</reference>
<keyword evidence="2" id="KW-1185">Reference proteome</keyword>
<dbReference type="RefSeq" id="WP_015159363.1">
    <property type="nucleotide sequence ID" value="NC_019697.1"/>
</dbReference>
<organism evidence="1 2">
    <name type="scientific">Chamaesiphon minutus (strain ATCC 27169 / PCC 6605)</name>
    <dbReference type="NCBI Taxonomy" id="1173020"/>
    <lineage>
        <taxon>Bacteria</taxon>
        <taxon>Bacillati</taxon>
        <taxon>Cyanobacteriota</taxon>
        <taxon>Cyanophyceae</taxon>
        <taxon>Gomontiellales</taxon>
        <taxon>Chamaesiphonaceae</taxon>
        <taxon>Chamaesiphon</taxon>
    </lineage>
</organism>
<dbReference type="Proteomes" id="UP000010366">
    <property type="component" value="Chromosome"/>
</dbReference>
<dbReference type="HOGENOM" id="CLU_1432201_0_0_3"/>
<evidence type="ECO:0000313" key="1">
    <source>
        <dbReference type="EMBL" id="AFY93208.1"/>
    </source>
</evidence>
<dbReference type="KEGG" id="cmp:Cha6605_2122"/>
<dbReference type="OrthoDB" id="879361at2"/>
<sequence>MSHTIIDALDRVIPSLVQPLPRSIVPTDETLSKHTNCLCASRGDFPHQKLLISDYDLTWSILECDLSQCSQEVSAEMVTAWEAAGINWQQRAVINLKVASRELWTHRQLRPDGSLLMALMMHDDGFGSSRILLSGYLQQHFPAGYYVAIPDRRIGIATPSNLSVSERQEIQDSIQSYYDRASMPIGSQLLAPEDLIPQHYYWN</sequence>
<gene>
    <name evidence="1" type="ORF">Cha6605_2122</name>
</gene>